<dbReference type="SUPFAM" id="SSF103481">
    <property type="entry name" value="Multidrug resistance efflux transporter EmrE"/>
    <property type="match status" value="1"/>
</dbReference>
<evidence type="ECO:0000256" key="3">
    <source>
        <dbReference type="ARBA" id="ARBA00022448"/>
    </source>
</evidence>
<dbReference type="PANTHER" id="PTHR14233">
    <property type="entry name" value="DUF914-RELATED"/>
    <property type="match status" value="1"/>
</dbReference>
<proteinExistence type="inferred from homology"/>
<dbReference type="VEuPathDB" id="GiardiaDB:SS50377_22002"/>
<reference evidence="10" key="3">
    <citation type="submission" date="2020-12" db="EMBL/GenBank/DDBJ databases">
        <title>New Spironucleus salmonicida genome in near-complete chromosomes.</title>
        <authorList>
            <person name="Xu F."/>
            <person name="Kurt Z."/>
            <person name="Jimenez-Gonzalez A."/>
            <person name="Astvaldsson A."/>
            <person name="Andersson J.O."/>
            <person name="Svard S.G."/>
        </authorList>
    </citation>
    <scope>NUCLEOTIDE SEQUENCE</scope>
    <source>
        <strain evidence="10">ATCC 50377</strain>
    </source>
</reference>
<evidence type="ECO:0000256" key="1">
    <source>
        <dbReference type="ARBA" id="ARBA00004141"/>
    </source>
</evidence>
<keyword evidence="3" id="KW-0813">Transport</keyword>
<feature type="transmembrane region" description="Helical" evidence="7">
    <location>
        <begin position="115"/>
        <end position="134"/>
    </location>
</feature>
<evidence type="ECO:0000313" key="11">
    <source>
        <dbReference type="Proteomes" id="UP000018208"/>
    </source>
</evidence>
<dbReference type="PANTHER" id="PTHR14233:SF4">
    <property type="entry name" value="SOLUTE CARRIER FAMILY 35 MEMBER F2"/>
    <property type="match status" value="1"/>
</dbReference>
<evidence type="ECO:0000256" key="5">
    <source>
        <dbReference type="ARBA" id="ARBA00022989"/>
    </source>
</evidence>
<keyword evidence="4 7" id="KW-0812">Transmembrane</keyword>
<dbReference type="GO" id="GO:0016020">
    <property type="term" value="C:membrane"/>
    <property type="evidence" value="ECO:0007669"/>
    <property type="project" value="UniProtKB-SubCell"/>
</dbReference>
<keyword evidence="6 7" id="KW-0472">Membrane</keyword>
<evidence type="ECO:0000256" key="6">
    <source>
        <dbReference type="ARBA" id="ARBA00023136"/>
    </source>
</evidence>
<evidence type="ECO:0000313" key="9">
    <source>
        <dbReference type="EMBL" id="EST45833.1"/>
    </source>
</evidence>
<keyword evidence="5 7" id="KW-1133">Transmembrane helix</keyword>
<evidence type="ECO:0000256" key="4">
    <source>
        <dbReference type="ARBA" id="ARBA00022692"/>
    </source>
</evidence>
<organism evidence="8">
    <name type="scientific">Spironucleus salmonicida</name>
    <dbReference type="NCBI Taxonomy" id="348837"/>
    <lineage>
        <taxon>Eukaryota</taxon>
        <taxon>Metamonada</taxon>
        <taxon>Diplomonadida</taxon>
        <taxon>Hexamitidae</taxon>
        <taxon>Hexamitinae</taxon>
        <taxon>Spironucleus</taxon>
    </lineage>
</organism>
<feature type="transmembrane region" description="Helical" evidence="7">
    <location>
        <begin position="65"/>
        <end position="83"/>
    </location>
</feature>
<feature type="transmembrane region" description="Helical" evidence="7">
    <location>
        <begin position="35"/>
        <end position="53"/>
    </location>
</feature>
<dbReference type="AlphaFoldDB" id="S5U481"/>
<feature type="transmembrane region" description="Helical" evidence="7">
    <location>
        <begin position="232"/>
        <end position="253"/>
    </location>
</feature>
<comment type="subcellular location">
    <subcellularLocation>
        <location evidence="1">Membrane</location>
        <topology evidence="1">Multi-pass membrane protein</topology>
    </subcellularLocation>
</comment>
<dbReference type="EMBL" id="KC952876">
    <property type="protein sequence ID" value="AGS57598.1"/>
    <property type="molecule type" value="Genomic_DNA"/>
</dbReference>
<dbReference type="EMBL" id="AUWU02000002">
    <property type="protein sequence ID" value="KAH0576438.1"/>
    <property type="molecule type" value="Genomic_DNA"/>
</dbReference>
<feature type="transmembrane region" description="Helical" evidence="7">
    <location>
        <begin position="172"/>
        <end position="192"/>
    </location>
</feature>
<reference evidence="9 10" key="2">
    <citation type="journal article" date="2014" name="PLoS Genet.">
        <title>The Genome of Spironucleus salmonicida Highlights a Fish Pathogen Adapted to Fluctuating Environments.</title>
        <authorList>
            <person name="Xu F."/>
            <person name="Jerlstrom-Hultqvist J."/>
            <person name="Einarsson E."/>
            <person name="Astvaldsson A."/>
            <person name="Svard S.G."/>
            <person name="Andersson J.O."/>
        </authorList>
    </citation>
    <scope>NUCLEOTIDE SEQUENCE</scope>
    <source>
        <strain evidence="10">ATCC 50377</strain>
    </source>
</reference>
<dbReference type="InterPro" id="IPR052221">
    <property type="entry name" value="SLC35F_Transporter"/>
</dbReference>
<dbReference type="InterPro" id="IPR009262">
    <property type="entry name" value="SLC35_F1/F2/F6"/>
</dbReference>
<feature type="transmembrane region" description="Helical" evidence="7">
    <location>
        <begin position="259"/>
        <end position="278"/>
    </location>
</feature>
<dbReference type="EMBL" id="KI546089">
    <property type="protein sequence ID" value="EST45833.1"/>
    <property type="molecule type" value="Genomic_DNA"/>
</dbReference>
<evidence type="ECO:0000313" key="10">
    <source>
        <dbReference type="EMBL" id="KAH0576438.1"/>
    </source>
</evidence>
<name>S5U481_9EUKA</name>
<feature type="transmembrane region" description="Helical" evidence="7">
    <location>
        <begin position="204"/>
        <end position="225"/>
    </location>
</feature>
<feature type="transmembrane region" description="Helical" evidence="7">
    <location>
        <begin position="89"/>
        <end position="108"/>
    </location>
</feature>
<accession>S5U481</accession>
<dbReference type="GO" id="GO:0022857">
    <property type="term" value="F:transmembrane transporter activity"/>
    <property type="evidence" value="ECO:0007669"/>
    <property type="project" value="InterPro"/>
</dbReference>
<protein>
    <submittedName>
        <fullName evidence="8">Carboxylate/amino acid/amine transporter family protein</fullName>
    </submittedName>
</protein>
<reference evidence="8" key="1">
    <citation type="journal article" date="2013" name="Nat. Commun.">
        <title>Hydrogenosomes in the diplomonad Spironucleus salmonicida.</title>
        <authorList>
            <person name="Jerlstrom-Hultqvist J."/>
            <person name="Einarsson E."/>
            <person name="Xu F."/>
            <person name="Hjort K."/>
            <person name="Ek B."/>
            <person name="Steinhauf D."/>
            <person name="Hultenby K."/>
            <person name="Bergquist J."/>
            <person name="Andersson J.O."/>
            <person name="Svard S.G."/>
        </authorList>
    </citation>
    <scope>NUCLEOTIDE SEQUENCE</scope>
    <source>
        <strain evidence="8">ATCC 50377</strain>
    </source>
</reference>
<sequence>MKLLAPVLGLCLALLNAFLGTFLNASNAFYQTNLPAFTAFIYYFLCSLLIFKVPKKAFFQIHKRILCGVVDICANLCVIYAYAYTSVASALLIVSLSTPLSVVFYFLIQKKKISIYKIVFSVITVAFAAGFAGTDFKGSQWQGLLLSAGAALCYGLACVINEKYSADIEYSVFLGQMSLIGAVVTFAMSMGLEVSQFQDIPFQAWLLISAFGIGMVGFYFLSLVIYRISSAVFFSVSLVLTNVFTFPISILLFKDSFQWWQYMCAGGVILSIIGFIWAQEKRFKQEKQTRELIEGGFQVAKDIQMTDADQNIIPHQTSE</sequence>
<gene>
    <name evidence="8" type="ORF">SS50377_14408</name>
    <name evidence="10" type="ORF">SS50377_22002</name>
</gene>
<evidence type="ECO:0000256" key="2">
    <source>
        <dbReference type="ARBA" id="ARBA00007863"/>
    </source>
</evidence>
<dbReference type="Proteomes" id="UP000018208">
    <property type="component" value="Unassembled WGS sequence"/>
</dbReference>
<comment type="similarity">
    <text evidence="2">Belongs to the SLC35F solute transporter family.</text>
</comment>
<evidence type="ECO:0000256" key="7">
    <source>
        <dbReference type="SAM" id="Phobius"/>
    </source>
</evidence>
<dbReference type="InterPro" id="IPR037185">
    <property type="entry name" value="EmrE-like"/>
</dbReference>
<dbReference type="Pfam" id="PF06027">
    <property type="entry name" value="SLC35F"/>
    <property type="match status" value="1"/>
</dbReference>
<keyword evidence="11" id="KW-1185">Reference proteome</keyword>
<feature type="transmembrane region" description="Helical" evidence="7">
    <location>
        <begin position="140"/>
        <end position="160"/>
    </location>
</feature>
<evidence type="ECO:0000313" key="8">
    <source>
        <dbReference type="EMBL" id="AGS57598.1"/>
    </source>
</evidence>